<gene>
    <name evidence="3" type="ORF">EK21DRAFT_13702</name>
</gene>
<dbReference type="CDD" id="cd00067">
    <property type="entry name" value="GAL4"/>
    <property type="match status" value="1"/>
</dbReference>
<comment type="caution">
    <text evidence="3">The sequence shown here is derived from an EMBL/GenBank/DDBJ whole genome shotgun (WGS) entry which is preliminary data.</text>
</comment>
<reference evidence="3" key="1">
    <citation type="journal article" date="2020" name="Stud. Mycol.">
        <title>101 Dothideomycetes genomes: a test case for predicting lifestyles and emergence of pathogens.</title>
        <authorList>
            <person name="Haridas S."/>
            <person name="Albert R."/>
            <person name="Binder M."/>
            <person name="Bloem J."/>
            <person name="Labutti K."/>
            <person name="Salamov A."/>
            <person name="Andreopoulos B."/>
            <person name="Baker S."/>
            <person name="Barry K."/>
            <person name="Bills G."/>
            <person name="Bluhm B."/>
            <person name="Cannon C."/>
            <person name="Castanera R."/>
            <person name="Culley D."/>
            <person name="Daum C."/>
            <person name="Ezra D."/>
            <person name="Gonzalez J."/>
            <person name="Henrissat B."/>
            <person name="Kuo A."/>
            <person name="Liang C."/>
            <person name="Lipzen A."/>
            <person name="Lutzoni F."/>
            <person name="Magnuson J."/>
            <person name="Mondo S."/>
            <person name="Nolan M."/>
            <person name="Ohm R."/>
            <person name="Pangilinan J."/>
            <person name="Park H.-J."/>
            <person name="Ramirez L."/>
            <person name="Alfaro M."/>
            <person name="Sun H."/>
            <person name="Tritt A."/>
            <person name="Yoshinaga Y."/>
            <person name="Zwiers L.-H."/>
            <person name="Turgeon B."/>
            <person name="Goodwin S."/>
            <person name="Spatafora J."/>
            <person name="Crous P."/>
            <person name="Grigoriev I."/>
        </authorList>
    </citation>
    <scope>NUCLEOTIDE SEQUENCE</scope>
    <source>
        <strain evidence="3">CBS 110217</strain>
    </source>
</reference>
<dbReference type="SUPFAM" id="SSF57701">
    <property type="entry name" value="Zn2/Cys6 DNA-binding domain"/>
    <property type="match status" value="1"/>
</dbReference>
<dbReference type="PROSITE" id="PS50048">
    <property type="entry name" value="ZN2_CY6_FUNGAL_2"/>
    <property type="match status" value="1"/>
</dbReference>
<feature type="non-terminal residue" evidence="3">
    <location>
        <position position="404"/>
    </location>
</feature>
<dbReference type="AlphaFoldDB" id="A0A9P4LQK6"/>
<dbReference type="InterPro" id="IPR053157">
    <property type="entry name" value="Sterol_Uptake_Regulator"/>
</dbReference>
<dbReference type="SMART" id="SM00066">
    <property type="entry name" value="GAL4"/>
    <property type="match status" value="1"/>
</dbReference>
<protein>
    <recommendedName>
        <fullName evidence="2">Zn(2)-C6 fungal-type domain-containing protein</fullName>
    </recommendedName>
</protein>
<dbReference type="Gene3D" id="4.10.240.10">
    <property type="entry name" value="Zn(2)-C6 fungal-type DNA-binding domain"/>
    <property type="match status" value="1"/>
</dbReference>
<evidence type="ECO:0000256" key="1">
    <source>
        <dbReference type="ARBA" id="ARBA00023242"/>
    </source>
</evidence>
<dbReference type="InterPro" id="IPR036864">
    <property type="entry name" value="Zn2-C6_fun-type_DNA-bd_sf"/>
</dbReference>
<dbReference type="Proteomes" id="UP000799777">
    <property type="component" value="Unassembled WGS sequence"/>
</dbReference>
<evidence type="ECO:0000259" key="2">
    <source>
        <dbReference type="PROSITE" id="PS50048"/>
    </source>
</evidence>
<name>A0A9P4LQK6_9PLEO</name>
<dbReference type="EMBL" id="ML978177">
    <property type="protein sequence ID" value="KAF2031904.1"/>
    <property type="molecule type" value="Genomic_DNA"/>
</dbReference>
<sequence>ARAQDQGERKRRVHAKSRKGCGNCKLRRVKCDEQRPQCKKCKLYGVECNYGGLSNSLQIPAQGSFQINLGSLKPVEQVNQLDTIRPQHYVGPAHTLSAHEIVPFWHFSEHHLEILARFRDRTALTIGDKSVRYAGERSACETFTHFHAFLMHMLLGLTLMHDADLTAHLPSPLTSKRHKHAALTHWNTATKLFARLLSRPVPPHHRDAVWATGVIIGAASFWFVNSVTDPYAVWPLKPHEPADLNWLRLGEGKRMLWKVADPTRPESVFYGLMKDKRSQCNGGPDWLNSKIKAEVRVLDETKRVFGIDDKSTIKNNPYHLPLLILSRIQHMHLTHANVVSFLYVTAFITPELLELLEAKDVRAVFILGWWFKMIANGEMWWMTSRAKIEGQAVRIWLEREDEEY</sequence>
<organism evidence="3 4">
    <name type="scientific">Setomelanomma holmii</name>
    <dbReference type="NCBI Taxonomy" id="210430"/>
    <lineage>
        <taxon>Eukaryota</taxon>
        <taxon>Fungi</taxon>
        <taxon>Dikarya</taxon>
        <taxon>Ascomycota</taxon>
        <taxon>Pezizomycotina</taxon>
        <taxon>Dothideomycetes</taxon>
        <taxon>Pleosporomycetidae</taxon>
        <taxon>Pleosporales</taxon>
        <taxon>Pleosporineae</taxon>
        <taxon>Phaeosphaeriaceae</taxon>
        <taxon>Setomelanomma</taxon>
    </lineage>
</organism>
<evidence type="ECO:0000313" key="4">
    <source>
        <dbReference type="Proteomes" id="UP000799777"/>
    </source>
</evidence>
<dbReference type="PROSITE" id="PS00463">
    <property type="entry name" value="ZN2_CY6_FUNGAL_1"/>
    <property type="match status" value="1"/>
</dbReference>
<dbReference type="GO" id="GO:0008270">
    <property type="term" value="F:zinc ion binding"/>
    <property type="evidence" value="ECO:0007669"/>
    <property type="project" value="InterPro"/>
</dbReference>
<dbReference type="OrthoDB" id="416217at2759"/>
<keyword evidence="4" id="KW-1185">Reference proteome</keyword>
<feature type="domain" description="Zn(2)-C6 fungal-type" evidence="2">
    <location>
        <begin position="20"/>
        <end position="50"/>
    </location>
</feature>
<dbReference type="PANTHER" id="PTHR47784:SF9">
    <property type="entry name" value="ZN(II)2CYS6 TRANSCRIPTION FACTOR (EUROFUNG)"/>
    <property type="match status" value="1"/>
</dbReference>
<accession>A0A9P4LQK6</accession>
<proteinExistence type="predicted"/>
<keyword evidence="1" id="KW-0539">Nucleus</keyword>
<dbReference type="PANTHER" id="PTHR47784">
    <property type="entry name" value="STEROL UPTAKE CONTROL PROTEIN 2"/>
    <property type="match status" value="1"/>
</dbReference>
<dbReference type="GO" id="GO:0001228">
    <property type="term" value="F:DNA-binding transcription activator activity, RNA polymerase II-specific"/>
    <property type="evidence" value="ECO:0007669"/>
    <property type="project" value="TreeGrafter"/>
</dbReference>
<dbReference type="Pfam" id="PF00172">
    <property type="entry name" value="Zn_clus"/>
    <property type="match status" value="1"/>
</dbReference>
<evidence type="ECO:0000313" key="3">
    <source>
        <dbReference type="EMBL" id="KAF2031904.1"/>
    </source>
</evidence>
<dbReference type="InterPro" id="IPR001138">
    <property type="entry name" value="Zn2Cys6_DnaBD"/>
</dbReference>
<feature type="non-terminal residue" evidence="3">
    <location>
        <position position="1"/>
    </location>
</feature>